<dbReference type="Proteomes" id="UP000326396">
    <property type="component" value="Linkage Group LG8"/>
</dbReference>
<evidence type="ECO:0000259" key="9">
    <source>
        <dbReference type="Pfam" id="PF25481"/>
    </source>
</evidence>
<feature type="coiled-coil region" evidence="6">
    <location>
        <begin position="1166"/>
        <end position="1193"/>
    </location>
</feature>
<organism evidence="11 12">
    <name type="scientific">Mikania micrantha</name>
    <name type="common">bitter vine</name>
    <dbReference type="NCBI Taxonomy" id="192012"/>
    <lineage>
        <taxon>Eukaryota</taxon>
        <taxon>Viridiplantae</taxon>
        <taxon>Streptophyta</taxon>
        <taxon>Embryophyta</taxon>
        <taxon>Tracheophyta</taxon>
        <taxon>Spermatophyta</taxon>
        <taxon>Magnoliopsida</taxon>
        <taxon>eudicotyledons</taxon>
        <taxon>Gunneridae</taxon>
        <taxon>Pentapetalae</taxon>
        <taxon>asterids</taxon>
        <taxon>campanulids</taxon>
        <taxon>Asterales</taxon>
        <taxon>Asteraceae</taxon>
        <taxon>Asteroideae</taxon>
        <taxon>Heliantheae alliance</taxon>
        <taxon>Eupatorieae</taxon>
        <taxon>Mikania</taxon>
    </lineage>
</organism>
<feature type="compositionally biased region" description="Acidic residues" evidence="7">
    <location>
        <begin position="2222"/>
        <end position="2234"/>
    </location>
</feature>
<feature type="coiled-coil region" evidence="6">
    <location>
        <begin position="1324"/>
        <end position="1397"/>
    </location>
</feature>
<dbReference type="OrthoDB" id="343070at2759"/>
<name>A0A5N6LTZ7_9ASTR</name>
<feature type="transmembrane region" description="Helical" evidence="5">
    <location>
        <begin position="434"/>
        <end position="455"/>
    </location>
</feature>
<feature type="domain" description="NUA/TPR/MLP1-2-like" evidence="10">
    <location>
        <begin position="975"/>
        <end position="1076"/>
    </location>
</feature>
<feature type="transmembrane region" description="Helical" evidence="5">
    <location>
        <begin position="251"/>
        <end position="270"/>
    </location>
</feature>
<evidence type="ECO:0000256" key="3">
    <source>
        <dbReference type="ARBA" id="ARBA00023054"/>
    </source>
</evidence>
<dbReference type="Pfam" id="PF25785">
    <property type="entry name" value="TPR"/>
    <property type="match status" value="1"/>
</dbReference>
<dbReference type="Pfam" id="PF25481">
    <property type="entry name" value="Nucleoprot-TPR"/>
    <property type="match status" value="1"/>
</dbReference>
<comment type="similarity">
    <text evidence="2 5">Belongs to the multi antimicrobial extrusion (MATE) (TC 2.A.66.1) family.</text>
</comment>
<gene>
    <name evidence="11" type="ORF">E3N88_37619</name>
</gene>
<feature type="coiled-coil region" evidence="6">
    <location>
        <begin position="1673"/>
        <end position="1804"/>
    </location>
</feature>
<dbReference type="GO" id="GO:0042910">
    <property type="term" value="F:xenobiotic transmembrane transporter activity"/>
    <property type="evidence" value="ECO:0007669"/>
    <property type="project" value="InterPro"/>
</dbReference>
<dbReference type="GO" id="GO:1990961">
    <property type="term" value="P:xenobiotic detoxification by transmembrane export across the plasma membrane"/>
    <property type="evidence" value="ECO:0007669"/>
    <property type="project" value="InterPro"/>
</dbReference>
<dbReference type="NCBIfam" id="TIGR00797">
    <property type="entry name" value="matE"/>
    <property type="match status" value="1"/>
</dbReference>
<feature type="transmembrane region" description="Helical" evidence="5">
    <location>
        <begin position="112"/>
        <end position="129"/>
    </location>
</feature>
<dbReference type="Pfam" id="PF07926">
    <property type="entry name" value="TPR_MLP1_2"/>
    <property type="match status" value="1"/>
</dbReference>
<feature type="region of interest" description="Disordered" evidence="7">
    <location>
        <begin position="2145"/>
        <end position="2248"/>
    </location>
</feature>
<evidence type="ECO:0000256" key="5">
    <source>
        <dbReference type="RuleBase" id="RU004914"/>
    </source>
</evidence>
<dbReference type="InterPro" id="IPR045069">
    <property type="entry name" value="MATE_euk"/>
</dbReference>
<keyword evidence="4" id="KW-0539">Nucleus</keyword>
<feature type="domain" description="Nucleoprotein TPR/MLP1-2" evidence="8">
    <location>
        <begin position="1512"/>
        <end position="1639"/>
    </location>
</feature>
<dbReference type="PANTHER" id="PTHR18898">
    <property type="entry name" value="NUCLEOPROTEIN TPR-RELATED"/>
    <property type="match status" value="1"/>
</dbReference>
<feature type="coiled-coil region" evidence="6">
    <location>
        <begin position="1449"/>
        <end position="1494"/>
    </location>
</feature>
<feature type="transmembrane region" description="Helical" evidence="5">
    <location>
        <begin position="149"/>
        <end position="166"/>
    </location>
</feature>
<dbReference type="GO" id="GO:0016020">
    <property type="term" value="C:membrane"/>
    <property type="evidence" value="ECO:0007669"/>
    <property type="project" value="InterPro"/>
</dbReference>
<proteinExistence type="inferred from homology"/>
<comment type="caution">
    <text evidence="11">The sequence shown here is derived from an EMBL/GenBank/DDBJ whole genome shotgun (WGS) entry which is preliminary data.</text>
</comment>
<keyword evidence="5" id="KW-0472">Membrane</keyword>
<feature type="coiled-coil region" evidence="6">
    <location>
        <begin position="721"/>
        <end position="840"/>
    </location>
</feature>
<dbReference type="GO" id="GO:0005643">
    <property type="term" value="C:nuclear pore"/>
    <property type="evidence" value="ECO:0007669"/>
    <property type="project" value="TreeGrafter"/>
</dbReference>
<dbReference type="GO" id="GO:0006606">
    <property type="term" value="P:protein import into nucleus"/>
    <property type="evidence" value="ECO:0007669"/>
    <property type="project" value="InterPro"/>
</dbReference>
<feature type="coiled-coil region" evidence="6">
    <location>
        <begin position="930"/>
        <end position="1009"/>
    </location>
</feature>
<dbReference type="GO" id="GO:0015297">
    <property type="term" value="F:antiporter activity"/>
    <property type="evidence" value="ECO:0007669"/>
    <property type="project" value="InterPro"/>
</dbReference>
<feature type="compositionally biased region" description="Polar residues" evidence="7">
    <location>
        <begin position="2402"/>
        <end position="2413"/>
    </location>
</feature>
<feature type="transmembrane region" description="Helical" evidence="5">
    <location>
        <begin position="290"/>
        <end position="310"/>
    </location>
</feature>
<evidence type="ECO:0000259" key="8">
    <source>
        <dbReference type="Pfam" id="PF07926"/>
    </source>
</evidence>
<keyword evidence="5" id="KW-0812">Transmembrane</keyword>
<feature type="compositionally biased region" description="Gly residues" evidence="7">
    <location>
        <begin position="2467"/>
        <end position="2481"/>
    </location>
</feature>
<feature type="transmembrane region" description="Helical" evidence="5">
    <location>
        <begin position="33"/>
        <end position="59"/>
    </location>
</feature>
<dbReference type="InterPro" id="IPR057974">
    <property type="entry name" value="NUA/TPR/MLP1-2-like_dom"/>
</dbReference>
<dbReference type="InterPro" id="IPR002528">
    <property type="entry name" value="MATE_fam"/>
</dbReference>
<keyword evidence="12" id="KW-1185">Reference proteome</keyword>
<feature type="domain" description="Nucleoprotein TPR/MPL1" evidence="9">
    <location>
        <begin position="653"/>
        <end position="731"/>
    </location>
</feature>
<keyword evidence="3 6" id="KW-0175">Coiled coil</keyword>
<feature type="compositionally biased region" description="Basic and acidic residues" evidence="7">
    <location>
        <begin position="2209"/>
        <end position="2221"/>
    </location>
</feature>
<feature type="transmembrane region" description="Helical" evidence="5">
    <location>
        <begin position="207"/>
        <end position="230"/>
    </location>
</feature>
<evidence type="ECO:0000259" key="10">
    <source>
        <dbReference type="Pfam" id="PF25785"/>
    </source>
</evidence>
<accession>A0A5N6LTZ7</accession>
<evidence type="ECO:0000256" key="2">
    <source>
        <dbReference type="ARBA" id="ARBA00010199"/>
    </source>
</evidence>
<feature type="region of interest" description="Disordered" evidence="7">
    <location>
        <begin position="2264"/>
        <end position="2481"/>
    </location>
</feature>
<feature type="compositionally biased region" description="Acidic residues" evidence="7">
    <location>
        <begin position="2336"/>
        <end position="2347"/>
    </location>
</feature>
<feature type="transmembrane region" description="Helical" evidence="5">
    <location>
        <begin position="406"/>
        <end position="427"/>
    </location>
</feature>
<protein>
    <recommendedName>
        <fullName evidence="5">Protein DETOXIFICATION</fullName>
    </recommendedName>
    <alternativeName>
        <fullName evidence="5">Multidrug and toxic compound extrusion protein</fullName>
    </alternativeName>
</protein>
<comment type="subcellular location">
    <subcellularLocation>
        <location evidence="1">Nucleus</location>
    </subcellularLocation>
</comment>
<evidence type="ECO:0000256" key="1">
    <source>
        <dbReference type="ARBA" id="ARBA00004123"/>
    </source>
</evidence>
<evidence type="ECO:0000313" key="11">
    <source>
        <dbReference type="EMBL" id="KAD2804242.1"/>
    </source>
</evidence>
<dbReference type="EMBL" id="SZYD01000018">
    <property type="protein sequence ID" value="KAD2804242.1"/>
    <property type="molecule type" value="Genomic_DNA"/>
</dbReference>
<feature type="transmembrane region" description="Helical" evidence="5">
    <location>
        <begin position="178"/>
        <end position="201"/>
    </location>
</feature>
<feature type="compositionally biased region" description="Basic residues" evidence="7">
    <location>
        <begin position="2457"/>
        <end position="2466"/>
    </location>
</feature>
<keyword evidence="5" id="KW-1133">Transmembrane helix</keyword>
<feature type="coiled-coil region" evidence="6">
    <location>
        <begin position="1904"/>
        <end position="2039"/>
    </location>
</feature>
<feature type="transmembrane region" description="Helical" evidence="5">
    <location>
        <begin position="71"/>
        <end position="91"/>
    </location>
</feature>
<dbReference type="InterPro" id="IPR012929">
    <property type="entry name" value="Nucleoprot-TPR/MLP1-2_dom"/>
</dbReference>
<feature type="coiled-coil region" evidence="6">
    <location>
        <begin position="1583"/>
        <end position="1635"/>
    </location>
</feature>
<dbReference type="CDD" id="cd13132">
    <property type="entry name" value="MATE_eukaryotic"/>
    <property type="match status" value="1"/>
</dbReference>
<sequence length="2481" mass="278611">MSTARDDMEEGLIVKSKDNRLTWRVLVDEMKKVGFVAGPMVAVTLSQYLLQVISVMMVGHLGELALSSTSIAISLSSVTGFSLILGMSSALETLCGQAYGAQQYKKVGTQTYTAIFSLLIVCIPLAIFWRYTGSLLVLMGQNPLISQEAGKFITCLIPALFAYAIIQPLIRYFQMQSMLLPMLASSTAALCLHIPLCWALVYKTGLGNIGAAMSMGVSMWSNAIFLLFYMKYSSSCAKTRSPISVEVFHGMKQFFSFAIPSAVMICLEWWSYEFLILLSGLLPNPELETSVLSVCLNTIATLYAIPYGLAAGVSTRVSNELGAGNPRGASLAVKAVMIIAVIETTIVSTIVFVNRHIFGYIFTNEKEVVDYVTKITPLLCVNIIMDSLQGTLSGVARGVGWQHLGAYANLAAFYLFGLPVAAFLGFCTSLRGEGLWMGILVGATIQVILLSVVTICTNYEKQVFPFLHHGNKGKREIIRGRTFNTRCINGEIERSELTTAANLQKLNEQPKSDNHICGVGGGSRRRACASGERTWRIMTVMFSSQKAPNLLFEKMHSQLSSAVEERVSEVAQIQADKHQIYLQSIGKDGEIERLSLEVSELQKSKSQLLQLIELKDLEINEKNSSIKAYLDKIVSLTDSASSKDSRIIELEAEHSRVHTSLARLTQEKELVERHNLWLNDDLTTKINSLLELRKVHHEQEADMLSKLADIESKYNETSSSLKWKDDKVKELESKLEVLQVEICSSKDIAAVTEERLSAELSTANKLVELYKENSDEWSKKSGELEGVIKALEAHANQVEKDYKESLSNETSARIQFENQVSHLKEKLEKYEKELETYRNSDQLNLLQMSSFNTKAYGGPDNVNNTIEDSTALMLVPSIPAGVSGTALAASLLRDGWSLVKMYEKYHEAVDALRHEQLGRKQSQSILERVLHEIEEKAEVILDERAEHERMVEAYATLNEKLQHSLSEQAVLERTIQELKADVKKHERDYNLAQKENNDLKKQVTILLKECRDIQLCCGSVNNDYVVEGPMDVGLDSDGVLSDKMLTYKDINSLVEQNAQLRGQIRVLTEQVETKEADLKDNFKMEFLKHSEETASKVDAVLARAEEQAQMIESLHTAVAMYKKLYEEEHKRHVPQLQLSDSTSVDRRNNVPLISEVSLDSSLKKAQEKAFERIKLLEEEITGLRSEMITLRSQRDKLTLESTFAHEKLDRFMKDFDHQRQEMNGVIARNVEFSQLIVDYQRKIREASESLHIAEDLSRKLNMEVSVLKREKEILINSEKRAFEEVRSMSERVHQLQGTLNTIQSAEEAQEESRRAHCISQEDYVKRTEREWAEAKEELQKERDNVRQLTLEHESAMRGSMQRVEEMGKELANALRAVADANTRASAAEERLSQFEKMKNSEVNDENDLTSRDNVPVLEEQIGKLRVEAQSNKDHMLQYKRLAQVNEVALKEMEVRHEQFKSEVEKVKKSLENEILSLNEQINQLQDGYNSKEKEAASAAVSQEQAIASSLSEIYKLREEVTAKTLHIEGLESQMSVMKDDLGKEHQRWRTAQDNYETQVILQSETIQELTKTSQEIALTMEKSSELQKVSDFLKTENEELKSKWESEKLVLEESKDKAEKKFNEINEQNKILHDQLEALNFKLSEKSQGLGSGAQSSDYGGLQKLVKYLRRSKEISETEISLLKQEKLRLQSQLEAAMKAESEAQALLRTERENSRSVHFTEDEFKVLQAQVSEMNLLQESNVQLREENRHNFEECQKLRGLNHNAKIEAENLNALLVERQNEVEACKREIEMQKKVMKDLETRVSGLLDNFKDTDPEDYVRMRADFQQISVKLSEKDGQLEEIKKLVSEKQDVILRLEQDLVRIKVELDEREMKINSVVQTESLLKTEVDKQKRLIFQLKRRCDNFSKEKEETLKKNQELSKELSDVNQVKRSNVDSLGEQAEKDARIQMLEKTVEKLRDESREKEEKDTRIQMLEKTVDRLREDVKKGKEEVRIEKAKNQNTDKGIGEKKIKLADDLEKLRQALKTLSDEIEKSKHGGGSFDELTAACYFAVQSFEQLANQLSTEFGVVTPPIAATTSEVVTATVTSIVPPGQNIENNAKLPVASKPKVEPRKLARRLVRPHIVKPEQLKGDVEMSEAIDANVQSSVRKRPSTAEGPEGSNVCDIGVADVATPQVKKSRGSEQADEGSDVPETVTEESAANAGDESQTMKDDDAGRVEEVETGEEQLVEDLTDLQNDGSDNIGKENVKITETEVFEDHPVITKEGHIQLQPVPGDGVSDPEEGKMVSDANLENQIRSPSPVPVEDETAEESLGEMEVSSLVITTEDNEDKNGEEGEIEVEGEEINPESSTDKFINDGNDEAGSMAVESVAAAVIAPTELEKPSNTSAMSERPPSVGNQGGTAFSMGSTSAGPTEVKPEEPVVDMGLTTVSLNERARQRSLQRLAGAQPFQPATRGRGRVLRGRTRGGSPGRGGGGSQGM</sequence>
<feature type="transmembrane region" description="Helical" evidence="5">
    <location>
        <begin position="331"/>
        <end position="353"/>
    </location>
</feature>
<feature type="coiled-coil region" evidence="6">
    <location>
        <begin position="1050"/>
        <end position="1107"/>
    </location>
</feature>
<dbReference type="GO" id="GO:0017056">
    <property type="term" value="F:structural constituent of nuclear pore"/>
    <property type="evidence" value="ECO:0007669"/>
    <property type="project" value="TreeGrafter"/>
</dbReference>
<reference evidence="11 12" key="1">
    <citation type="submission" date="2019-05" db="EMBL/GenBank/DDBJ databases">
        <title>Mikania micrantha, genome provides insights into the molecular mechanism of rapid growth.</title>
        <authorList>
            <person name="Liu B."/>
        </authorList>
    </citation>
    <scope>NUCLEOTIDE SEQUENCE [LARGE SCALE GENOMIC DNA]</scope>
    <source>
        <strain evidence="11">NLD-2019</strain>
        <tissue evidence="11">Leaf</tissue>
    </source>
</reference>
<evidence type="ECO:0000313" key="12">
    <source>
        <dbReference type="Proteomes" id="UP000326396"/>
    </source>
</evidence>
<evidence type="ECO:0000256" key="4">
    <source>
        <dbReference type="ARBA" id="ARBA00023242"/>
    </source>
</evidence>
<dbReference type="Pfam" id="PF01554">
    <property type="entry name" value="MatE"/>
    <property type="match status" value="2"/>
</dbReference>
<evidence type="ECO:0000256" key="7">
    <source>
        <dbReference type="SAM" id="MobiDB-lite"/>
    </source>
</evidence>
<evidence type="ECO:0000256" key="6">
    <source>
        <dbReference type="SAM" id="Coils"/>
    </source>
</evidence>
<feature type="compositionally biased region" description="Acidic residues" evidence="7">
    <location>
        <begin position="2305"/>
        <end position="2315"/>
    </location>
</feature>
<feature type="coiled-coil region" evidence="6">
    <location>
        <begin position="1841"/>
        <end position="1875"/>
    </location>
</feature>
<dbReference type="PANTHER" id="PTHR18898:SF2">
    <property type="entry name" value="NUCLEOPROTEIN TPR"/>
    <property type="match status" value="1"/>
</dbReference>
<dbReference type="GO" id="GO:0006406">
    <property type="term" value="P:mRNA export from nucleus"/>
    <property type="evidence" value="ECO:0007669"/>
    <property type="project" value="TreeGrafter"/>
</dbReference>
<dbReference type="InterPro" id="IPR057577">
    <property type="entry name" value="Nucleoprot-TPR/MLP1_dom"/>
</dbReference>